<evidence type="ECO:0000313" key="4">
    <source>
        <dbReference type="EMBL" id="KOB72830.1"/>
    </source>
</evidence>
<protein>
    <submittedName>
        <fullName evidence="4">Rolly protein</fullName>
    </submittedName>
</protein>
<comment type="similarity">
    <text evidence="1">Belongs to the SWI5/SAE3 family.</text>
</comment>
<evidence type="ECO:0000313" key="5">
    <source>
        <dbReference type="Proteomes" id="UP000037510"/>
    </source>
</evidence>
<keyword evidence="5" id="KW-1185">Reference proteome</keyword>
<sequence length="74" mass="8648">MTAMSKSKRETYEKLLEIEMNLDKFLDDKGKHLQVQLLHQYNDVKDATQVVIEHIANLEGTSVTEIHRRLNLEP</sequence>
<dbReference type="AlphaFoldDB" id="A0A0L7LBQ9"/>
<gene>
    <name evidence="4" type="ORF">OBRU01_06982</name>
</gene>
<dbReference type="Pfam" id="PF07061">
    <property type="entry name" value="Swi5"/>
    <property type="match status" value="1"/>
</dbReference>
<keyword evidence="3" id="KW-0234">DNA repair</keyword>
<proteinExistence type="inferred from homology"/>
<organism evidence="4 5">
    <name type="scientific">Operophtera brumata</name>
    <name type="common">Winter moth</name>
    <name type="synonym">Phalaena brumata</name>
    <dbReference type="NCBI Taxonomy" id="104452"/>
    <lineage>
        <taxon>Eukaryota</taxon>
        <taxon>Metazoa</taxon>
        <taxon>Ecdysozoa</taxon>
        <taxon>Arthropoda</taxon>
        <taxon>Hexapoda</taxon>
        <taxon>Insecta</taxon>
        <taxon>Pterygota</taxon>
        <taxon>Neoptera</taxon>
        <taxon>Endopterygota</taxon>
        <taxon>Lepidoptera</taxon>
        <taxon>Glossata</taxon>
        <taxon>Ditrysia</taxon>
        <taxon>Geometroidea</taxon>
        <taxon>Geometridae</taxon>
        <taxon>Larentiinae</taxon>
        <taxon>Operophtera</taxon>
    </lineage>
</organism>
<accession>A0A0L7LBQ9</accession>
<evidence type="ECO:0000256" key="2">
    <source>
        <dbReference type="ARBA" id="ARBA00022763"/>
    </source>
</evidence>
<dbReference type="GO" id="GO:0006281">
    <property type="term" value="P:DNA repair"/>
    <property type="evidence" value="ECO:0007669"/>
    <property type="project" value="UniProtKB-KW"/>
</dbReference>
<evidence type="ECO:0000256" key="1">
    <source>
        <dbReference type="ARBA" id="ARBA00008060"/>
    </source>
</evidence>
<dbReference type="Gene3D" id="1.20.5.170">
    <property type="match status" value="1"/>
</dbReference>
<evidence type="ECO:0000256" key="3">
    <source>
        <dbReference type="ARBA" id="ARBA00023204"/>
    </source>
</evidence>
<dbReference type="EMBL" id="JTDY01001807">
    <property type="protein sequence ID" value="KOB72830.1"/>
    <property type="molecule type" value="Genomic_DNA"/>
</dbReference>
<dbReference type="Proteomes" id="UP000037510">
    <property type="component" value="Unassembled WGS sequence"/>
</dbReference>
<name>A0A0L7LBQ9_OPEBR</name>
<comment type="caution">
    <text evidence="4">The sequence shown here is derived from an EMBL/GenBank/DDBJ whole genome shotgun (WGS) entry which is preliminary data.</text>
</comment>
<keyword evidence="2" id="KW-0227">DNA damage</keyword>
<reference evidence="4 5" key="1">
    <citation type="journal article" date="2015" name="Genome Biol. Evol.">
        <title>The genome of winter moth (Operophtera brumata) provides a genomic perspective on sexual dimorphism and phenology.</title>
        <authorList>
            <person name="Derks M.F."/>
            <person name="Smit S."/>
            <person name="Salis L."/>
            <person name="Schijlen E."/>
            <person name="Bossers A."/>
            <person name="Mateman C."/>
            <person name="Pijl A.S."/>
            <person name="de Ridder D."/>
            <person name="Groenen M.A."/>
            <person name="Visser M.E."/>
            <person name="Megens H.J."/>
        </authorList>
    </citation>
    <scope>NUCLEOTIDE SEQUENCE [LARGE SCALE GENOMIC DNA]</scope>
    <source>
        <strain evidence="4">WM2013NL</strain>
        <tissue evidence="4">Head and thorax</tissue>
    </source>
</reference>
<dbReference type="InterPro" id="IPR010760">
    <property type="entry name" value="DNA-repair_Swi5"/>
</dbReference>